<dbReference type="PROSITE" id="PS50825">
    <property type="entry name" value="HYR"/>
    <property type="match status" value="1"/>
</dbReference>
<dbReference type="PROSITE" id="PS50923">
    <property type="entry name" value="SUSHI"/>
    <property type="match status" value="1"/>
</dbReference>
<feature type="chain" id="PRO_5037839732" description="Sushi repeat-containing protein SRPX2" evidence="4">
    <location>
        <begin position="26"/>
        <end position="474"/>
    </location>
</feature>
<dbReference type="OrthoDB" id="6147614at2759"/>
<dbReference type="RefSeq" id="XP_038055061.1">
    <property type="nucleotide sequence ID" value="XM_038199133.1"/>
</dbReference>
<evidence type="ECO:0000256" key="3">
    <source>
        <dbReference type="PROSITE-ProRule" id="PRU00302"/>
    </source>
</evidence>
<evidence type="ECO:0000256" key="1">
    <source>
        <dbReference type="ARBA" id="ARBA00022737"/>
    </source>
</evidence>
<proteinExistence type="predicted"/>
<evidence type="ECO:0000256" key="2">
    <source>
        <dbReference type="ARBA" id="ARBA00023157"/>
    </source>
</evidence>
<keyword evidence="3" id="KW-0768">Sushi</keyword>
<organism evidence="7 8">
    <name type="scientific">Patiria miniata</name>
    <name type="common">Bat star</name>
    <name type="synonym">Asterina miniata</name>
    <dbReference type="NCBI Taxonomy" id="46514"/>
    <lineage>
        <taxon>Eukaryota</taxon>
        <taxon>Metazoa</taxon>
        <taxon>Echinodermata</taxon>
        <taxon>Eleutherozoa</taxon>
        <taxon>Asterozoa</taxon>
        <taxon>Asteroidea</taxon>
        <taxon>Valvatacea</taxon>
        <taxon>Valvatida</taxon>
        <taxon>Asterinidae</taxon>
        <taxon>Patiria</taxon>
    </lineage>
</organism>
<reference evidence="7" key="1">
    <citation type="submission" date="2022-11" db="UniProtKB">
        <authorList>
            <consortium name="EnsemblMetazoa"/>
        </authorList>
    </citation>
    <scope>IDENTIFICATION</scope>
</reference>
<feature type="disulfide bond" evidence="3">
    <location>
        <begin position="147"/>
        <end position="174"/>
    </location>
</feature>
<dbReference type="EnsemblMetazoa" id="XM_038199133.1">
    <property type="protein sequence ID" value="XP_038055061.1"/>
    <property type="gene ID" value="LOC119727278"/>
</dbReference>
<dbReference type="InterPro" id="IPR043555">
    <property type="entry name" value="SRPX-like"/>
</dbReference>
<keyword evidence="1" id="KW-0677">Repeat</keyword>
<dbReference type="PANTHER" id="PTHR46343:SF2">
    <property type="entry name" value="SUSHI_VON WILLEBRAND FACTOR TYPE A_EGF_PENTRAXIN DOMAIN-CONTAINING 1"/>
    <property type="match status" value="1"/>
</dbReference>
<evidence type="ECO:0008006" key="9">
    <source>
        <dbReference type="Google" id="ProtNLM"/>
    </source>
</evidence>
<evidence type="ECO:0000313" key="7">
    <source>
        <dbReference type="EnsemblMetazoa" id="XP_038055061.1"/>
    </source>
</evidence>
<dbReference type="InterPro" id="IPR003410">
    <property type="entry name" value="HYR_dom"/>
</dbReference>
<sequence>MEPKTSLVAAFVLCLLLVPLQSTASADRQPPVLVQGTCPSDIVRYADHLSTSTSVHWTKPRASDASLPITVQRKDGGPANGGYFSASRSPYTIRYSARDSKGNKNDNLCTFTVAVKVRRCGVHPPVTWGAVSCSHGDIFGSECSISCMSGYSIRGSSRRTCQSNRMWSGTTPSCAACGHVNNPFRGNLNCQVAGEEQNCTISCWQGYAFSRAILPSYQCGPSTDYKWSHETDDNQGLALPKCTKCKPPIKVAMEMTLVYSNNLTCDGVNVTKDSLAYQRVNDTITMNLQMLSCVQNNSCAVKHQISGCSPHVPGDHARRRRRRSLEAVHITIRLERDVDIPDQQNLTNEEVVNQHSFIEATDELRNSAGHLINQSRLGQFAINVDSQVYDVDLGKTKSYGMPVCPPGTVRMEAEDVRCVPCESGWYNYLEDCYPCPRGMYQSLEGSTYCQACPRGRTTTGPRASEEADCKVIVQ</sequence>
<dbReference type="GeneID" id="119727278"/>
<keyword evidence="8" id="KW-1185">Reference proteome</keyword>
<dbReference type="Pfam" id="PF00084">
    <property type="entry name" value="Sushi"/>
    <property type="match status" value="1"/>
</dbReference>
<dbReference type="AlphaFoldDB" id="A0A913ZVG0"/>
<evidence type="ECO:0000313" key="8">
    <source>
        <dbReference type="Proteomes" id="UP000887568"/>
    </source>
</evidence>
<dbReference type="SMART" id="SM01411">
    <property type="entry name" value="Ephrin_rec_like"/>
    <property type="match status" value="1"/>
</dbReference>
<evidence type="ECO:0000256" key="4">
    <source>
        <dbReference type="SAM" id="SignalP"/>
    </source>
</evidence>
<dbReference type="Pfam" id="PF07699">
    <property type="entry name" value="Ephrin_rec_like"/>
    <property type="match status" value="1"/>
</dbReference>
<dbReference type="Proteomes" id="UP000887568">
    <property type="component" value="Unplaced"/>
</dbReference>
<feature type="signal peptide" evidence="4">
    <location>
        <begin position="1"/>
        <end position="25"/>
    </location>
</feature>
<evidence type="ECO:0000259" key="6">
    <source>
        <dbReference type="PROSITE" id="PS50923"/>
    </source>
</evidence>
<dbReference type="CDD" id="cd00033">
    <property type="entry name" value="CCP"/>
    <property type="match status" value="1"/>
</dbReference>
<dbReference type="PANTHER" id="PTHR46343">
    <property type="entry name" value="HYR DOMAIN-CONTAINING PROTEIN"/>
    <property type="match status" value="1"/>
</dbReference>
<feature type="domain" description="Sushi" evidence="6">
    <location>
        <begin position="118"/>
        <end position="176"/>
    </location>
</feature>
<dbReference type="Gene3D" id="2.10.50.10">
    <property type="entry name" value="Tumor Necrosis Factor Receptor, subunit A, domain 2"/>
    <property type="match status" value="1"/>
</dbReference>
<dbReference type="Pfam" id="PF02494">
    <property type="entry name" value="HYR"/>
    <property type="match status" value="1"/>
</dbReference>
<keyword evidence="4" id="KW-0732">Signal</keyword>
<keyword evidence="2 3" id="KW-1015">Disulfide bond</keyword>
<dbReference type="InterPro" id="IPR011641">
    <property type="entry name" value="Tyr-kin_ephrin_A/B_rcpt-like"/>
</dbReference>
<dbReference type="SMART" id="SM00032">
    <property type="entry name" value="CCP"/>
    <property type="match status" value="1"/>
</dbReference>
<name>A0A913ZVG0_PATMI</name>
<accession>A0A913ZVG0</accession>
<evidence type="ECO:0000259" key="5">
    <source>
        <dbReference type="PROSITE" id="PS50825"/>
    </source>
</evidence>
<dbReference type="OMA" id="HECTECP"/>
<dbReference type="Gene3D" id="2.10.70.10">
    <property type="entry name" value="Complement Module, domain 1"/>
    <property type="match status" value="1"/>
</dbReference>
<dbReference type="SUPFAM" id="SSF57535">
    <property type="entry name" value="Complement control module/SCR domain"/>
    <property type="match status" value="1"/>
</dbReference>
<dbReference type="InterPro" id="IPR035976">
    <property type="entry name" value="Sushi/SCR/CCP_sf"/>
</dbReference>
<protein>
    <recommendedName>
        <fullName evidence="9">Sushi repeat-containing protein SRPX2</fullName>
    </recommendedName>
</protein>
<dbReference type="InterPro" id="IPR000436">
    <property type="entry name" value="Sushi_SCR_CCP_dom"/>
</dbReference>
<comment type="caution">
    <text evidence="3">Lacks conserved residue(s) required for the propagation of feature annotation.</text>
</comment>
<feature type="domain" description="HYR" evidence="5">
    <location>
        <begin position="26"/>
        <end position="117"/>
    </location>
</feature>